<evidence type="ECO:0000256" key="4">
    <source>
        <dbReference type="ARBA" id="ARBA00022525"/>
    </source>
</evidence>
<dbReference type="InterPro" id="IPR020863">
    <property type="entry name" value="MACPF_CS"/>
</dbReference>
<dbReference type="PANTHER" id="PTHR46096:SF5">
    <property type="entry name" value="PERFORIN 1.2 PRECURSOR-RELATED"/>
    <property type="match status" value="1"/>
</dbReference>
<comment type="subcellular location">
    <subcellularLocation>
        <location evidence="1">Membrane</location>
    </subcellularLocation>
    <subcellularLocation>
        <location evidence="2">Secreted</location>
    </subcellularLocation>
</comment>
<keyword evidence="5" id="KW-0204">Cytolysis</keyword>
<evidence type="ECO:0000256" key="2">
    <source>
        <dbReference type="ARBA" id="ARBA00004613"/>
    </source>
</evidence>
<dbReference type="Gene3D" id="2.60.40.150">
    <property type="entry name" value="C2 domain"/>
    <property type="match status" value="1"/>
</dbReference>
<feature type="chain" id="PRO_5044827333" evidence="8">
    <location>
        <begin position="20"/>
        <end position="535"/>
    </location>
</feature>
<keyword evidence="7" id="KW-1015">Disulfide bond</keyword>
<evidence type="ECO:0000313" key="12">
    <source>
        <dbReference type="Proteomes" id="UP001557470"/>
    </source>
</evidence>
<dbReference type="Pfam" id="PF01823">
    <property type="entry name" value="MACPF"/>
    <property type="match status" value="1"/>
</dbReference>
<sequence>MVDLLFFIPFLPVFHCCHTGFFTDCQKAPFVPGHNLAGEGFDIVKMQTTGAFVVDVSNFMVGGNDGNCTLCTNALMNNTVQKLPLSVLDWRTKVMCRRSLSSKIYDSSTSVMKETTNAASISWKDTPPKTNSLSPAMNSSANITPFRLRNDPPLSQEFEESLKNLPSTYTHKKDPAYLHFISVYGTHFIRRVHLGGKVHSTTAVRTCQVAMTGMSLHSVSNCLGVEASGTIMGITLSAETKFCKDQSKKLKTGQTFGATFSDRVTDIQGGNGEVSDILFNPDKKSGYETWLKSLKQAPGVVSYQLSSLHFLVTDNNVLRENLRNAIRDYVMNYSVSISCPSACKTGARDKNCVCKCSGHSNVDSNCCPSKPGVARMNVTVVRATGLWGDYFSKTDGYVKVFYGNQGSSTPVIWDNDFPTWNYLVQYGTVDLASRTNLRFEVWDRDNRWNDDLLGSASIVPQFGVNVGKSFRLKNGILYISLSVVCGPSLKGALCNQYAPSPGSQGRLTYTREWDREEDKHPILQRSQMTENRTFL</sequence>
<comment type="caution">
    <text evidence="11">The sequence shown here is derived from an EMBL/GenBank/DDBJ whole genome shotgun (WGS) entry which is preliminary data.</text>
</comment>
<evidence type="ECO:0000256" key="3">
    <source>
        <dbReference type="ARBA" id="ARBA00009214"/>
    </source>
</evidence>
<evidence type="ECO:0000256" key="6">
    <source>
        <dbReference type="ARBA" id="ARBA00023136"/>
    </source>
</evidence>
<dbReference type="PROSITE" id="PS00279">
    <property type="entry name" value="MACPF_1"/>
    <property type="match status" value="1"/>
</dbReference>
<dbReference type="SUPFAM" id="SSF49562">
    <property type="entry name" value="C2 domain (Calcium/lipid-binding domain, CaLB)"/>
    <property type="match status" value="1"/>
</dbReference>
<dbReference type="PROSITE" id="PS50004">
    <property type="entry name" value="C2"/>
    <property type="match status" value="1"/>
</dbReference>
<dbReference type="PROSITE" id="PS51412">
    <property type="entry name" value="MACPF_2"/>
    <property type="match status" value="1"/>
</dbReference>
<dbReference type="Proteomes" id="UP001557470">
    <property type="component" value="Unassembled WGS sequence"/>
</dbReference>
<feature type="domain" description="C2" evidence="9">
    <location>
        <begin position="356"/>
        <end position="474"/>
    </location>
</feature>
<protein>
    <submittedName>
        <fullName evidence="11">Uncharacterized protein</fullName>
    </submittedName>
</protein>
<dbReference type="AlphaFoldDB" id="A0ABD0WZC6"/>
<reference evidence="11 12" key="1">
    <citation type="submission" date="2024-06" db="EMBL/GenBank/DDBJ databases">
        <authorList>
            <person name="Pan Q."/>
            <person name="Wen M."/>
            <person name="Jouanno E."/>
            <person name="Zahm M."/>
            <person name="Klopp C."/>
            <person name="Cabau C."/>
            <person name="Louis A."/>
            <person name="Berthelot C."/>
            <person name="Parey E."/>
            <person name="Roest Crollius H."/>
            <person name="Montfort J."/>
            <person name="Robinson-Rechavi M."/>
            <person name="Bouchez O."/>
            <person name="Lampietro C."/>
            <person name="Lopez Roques C."/>
            <person name="Donnadieu C."/>
            <person name="Postlethwait J."/>
            <person name="Bobe J."/>
            <person name="Verreycken H."/>
            <person name="Guiguen Y."/>
        </authorList>
    </citation>
    <scope>NUCLEOTIDE SEQUENCE [LARGE SCALE GENOMIC DNA]</scope>
    <source>
        <strain evidence="11">Up_M1</strain>
        <tissue evidence="11">Testis</tissue>
    </source>
</reference>
<dbReference type="EMBL" id="JAGEUA010000003">
    <property type="protein sequence ID" value="KAL0992458.1"/>
    <property type="molecule type" value="Genomic_DNA"/>
</dbReference>
<evidence type="ECO:0000259" key="10">
    <source>
        <dbReference type="PROSITE" id="PS51412"/>
    </source>
</evidence>
<dbReference type="InterPro" id="IPR035892">
    <property type="entry name" value="C2_domain_sf"/>
</dbReference>
<organism evidence="11 12">
    <name type="scientific">Umbra pygmaea</name>
    <name type="common">Eastern mudminnow</name>
    <dbReference type="NCBI Taxonomy" id="75934"/>
    <lineage>
        <taxon>Eukaryota</taxon>
        <taxon>Metazoa</taxon>
        <taxon>Chordata</taxon>
        <taxon>Craniata</taxon>
        <taxon>Vertebrata</taxon>
        <taxon>Euteleostomi</taxon>
        <taxon>Actinopterygii</taxon>
        <taxon>Neopterygii</taxon>
        <taxon>Teleostei</taxon>
        <taxon>Protacanthopterygii</taxon>
        <taxon>Esociformes</taxon>
        <taxon>Umbridae</taxon>
        <taxon>Umbra</taxon>
    </lineage>
</organism>
<dbReference type="SMART" id="SM00457">
    <property type="entry name" value="MACPF"/>
    <property type="match status" value="1"/>
</dbReference>
<dbReference type="GO" id="GO:0031640">
    <property type="term" value="P:killing of cells of another organism"/>
    <property type="evidence" value="ECO:0007669"/>
    <property type="project" value="UniProtKB-KW"/>
</dbReference>
<evidence type="ECO:0000256" key="8">
    <source>
        <dbReference type="SAM" id="SignalP"/>
    </source>
</evidence>
<keyword evidence="6" id="KW-0472">Membrane</keyword>
<feature type="domain" description="MACPF" evidence="10">
    <location>
        <begin position="21"/>
        <end position="337"/>
    </location>
</feature>
<keyword evidence="12" id="KW-1185">Reference proteome</keyword>
<accession>A0ABD0WZC6</accession>
<dbReference type="PANTHER" id="PTHR46096">
    <property type="entry name" value="PERFORIN-1"/>
    <property type="match status" value="1"/>
</dbReference>
<dbReference type="SMART" id="SM00239">
    <property type="entry name" value="C2"/>
    <property type="match status" value="1"/>
</dbReference>
<evidence type="ECO:0000259" key="9">
    <source>
        <dbReference type="PROSITE" id="PS50004"/>
    </source>
</evidence>
<dbReference type="GO" id="GO:0005576">
    <property type="term" value="C:extracellular region"/>
    <property type="evidence" value="ECO:0007669"/>
    <property type="project" value="UniProtKB-SubCell"/>
</dbReference>
<feature type="signal peptide" evidence="8">
    <location>
        <begin position="1"/>
        <end position="19"/>
    </location>
</feature>
<dbReference type="GO" id="GO:0016020">
    <property type="term" value="C:membrane"/>
    <property type="evidence" value="ECO:0007669"/>
    <property type="project" value="UniProtKB-SubCell"/>
</dbReference>
<dbReference type="InterPro" id="IPR000008">
    <property type="entry name" value="C2_dom"/>
</dbReference>
<evidence type="ECO:0000256" key="1">
    <source>
        <dbReference type="ARBA" id="ARBA00004370"/>
    </source>
</evidence>
<evidence type="ECO:0000313" key="11">
    <source>
        <dbReference type="EMBL" id="KAL0992458.1"/>
    </source>
</evidence>
<keyword evidence="8" id="KW-0732">Signal</keyword>
<name>A0ABD0WZC6_UMBPY</name>
<dbReference type="InterPro" id="IPR020864">
    <property type="entry name" value="MACPF"/>
</dbReference>
<evidence type="ECO:0000256" key="7">
    <source>
        <dbReference type="ARBA" id="ARBA00023157"/>
    </source>
</evidence>
<dbReference type="Pfam" id="PF00168">
    <property type="entry name" value="C2"/>
    <property type="match status" value="1"/>
</dbReference>
<dbReference type="InterPro" id="IPR052784">
    <property type="entry name" value="Perforin-1_pore-forming"/>
</dbReference>
<gene>
    <name evidence="11" type="ORF">UPYG_G00093570</name>
</gene>
<evidence type="ECO:0000256" key="5">
    <source>
        <dbReference type="ARBA" id="ARBA00022852"/>
    </source>
</evidence>
<comment type="similarity">
    <text evidence="3">Belongs to the complement C6/C7/C8/C9 family.</text>
</comment>
<proteinExistence type="inferred from homology"/>
<keyword evidence="4" id="KW-0964">Secreted</keyword>